<reference evidence="4 5" key="1">
    <citation type="journal article" date="2023" name="Elife">
        <title>Identification of key yeast species and microbe-microbe interactions impacting larval growth of Drosophila in the wild.</title>
        <authorList>
            <person name="Mure A."/>
            <person name="Sugiura Y."/>
            <person name="Maeda R."/>
            <person name="Honda K."/>
            <person name="Sakurai N."/>
            <person name="Takahashi Y."/>
            <person name="Watada M."/>
            <person name="Katoh T."/>
            <person name="Gotoh A."/>
            <person name="Gotoh Y."/>
            <person name="Taniguchi I."/>
            <person name="Nakamura K."/>
            <person name="Hayashi T."/>
            <person name="Katayama T."/>
            <person name="Uemura T."/>
            <person name="Hattori Y."/>
        </authorList>
    </citation>
    <scope>NUCLEOTIDE SEQUENCE [LARGE SCALE GENOMIC DNA]</scope>
    <source>
        <strain evidence="4 5">PK-24</strain>
    </source>
</reference>
<evidence type="ECO:0000313" key="5">
    <source>
        <dbReference type="Proteomes" id="UP001378960"/>
    </source>
</evidence>
<feature type="domain" description="Pseudouridine synthase RsuA/RluA-like" evidence="3">
    <location>
        <begin position="133"/>
        <end position="288"/>
    </location>
</feature>
<dbReference type="EC" id="5.4.99.-" evidence="2"/>
<dbReference type="Proteomes" id="UP001378960">
    <property type="component" value="Unassembled WGS sequence"/>
</dbReference>
<proteinExistence type="inferred from homology"/>
<dbReference type="PANTHER" id="PTHR21600:SF40">
    <property type="entry name" value="PSEUDOURIDYLATE SYNTHASE RPUSD2"/>
    <property type="match status" value="1"/>
</dbReference>
<dbReference type="Gene3D" id="3.30.2350.10">
    <property type="entry name" value="Pseudouridine synthase"/>
    <property type="match status" value="1"/>
</dbReference>
<dbReference type="Pfam" id="PF00849">
    <property type="entry name" value="PseudoU_synth_2"/>
    <property type="match status" value="1"/>
</dbReference>
<comment type="similarity">
    <text evidence="2">Belongs to the pseudouridine synthase RluA family.</text>
</comment>
<comment type="caution">
    <text evidence="4">The sequence shown here is derived from an EMBL/GenBank/DDBJ whole genome shotgun (WGS) entry which is preliminary data.</text>
</comment>
<dbReference type="PANTHER" id="PTHR21600">
    <property type="entry name" value="MITOCHONDRIAL RNA PSEUDOURIDINE SYNTHASE"/>
    <property type="match status" value="1"/>
</dbReference>
<dbReference type="InterPro" id="IPR050188">
    <property type="entry name" value="RluA_PseudoU_synthase"/>
</dbReference>
<accession>A0AAV5R8L3</accession>
<comment type="function">
    <text evidence="2">Responsible for synthesis of pseudouridine from uracil.</text>
</comment>
<dbReference type="EMBL" id="BTGB01000009">
    <property type="protein sequence ID" value="GMM47890.1"/>
    <property type="molecule type" value="Genomic_DNA"/>
</dbReference>
<dbReference type="AlphaFoldDB" id="A0AAV5R8L3"/>
<dbReference type="InterPro" id="IPR020103">
    <property type="entry name" value="PsdUridine_synth_cat_dom_sf"/>
</dbReference>
<keyword evidence="5" id="KW-1185">Reference proteome</keyword>
<dbReference type="GO" id="GO:0000455">
    <property type="term" value="P:enzyme-directed rRNA pseudouridine synthesis"/>
    <property type="evidence" value="ECO:0007669"/>
    <property type="project" value="TreeGrafter"/>
</dbReference>
<dbReference type="InterPro" id="IPR006225">
    <property type="entry name" value="PsdUridine_synth_RluC/D"/>
</dbReference>
<evidence type="ECO:0000256" key="2">
    <source>
        <dbReference type="RuleBase" id="RU362028"/>
    </source>
</evidence>
<dbReference type="SUPFAM" id="SSF55120">
    <property type="entry name" value="Pseudouridine synthase"/>
    <property type="match status" value="1"/>
</dbReference>
<dbReference type="CDD" id="cd02557">
    <property type="entry name" value="PseudoU_synth_ScRIB2"/>
    <property type="match status" value="1"/>
</dbReference>
<protein>
    <recommendedName>
        <fullName evidence="2">Pseudouridine synthase</fullName>
        <ecNumber evidence="2">5.4.99.-</ecNumber>
    </recommendedName>
</protein>
<evidence type="ECO:0000259" key="3">
    <source>
        <dbReference type="Pfam" id="PF00849"/>
    </source>
</evidence>
<feature type="active site" evidence="1">
    <location>
        <position position="184"/>
    </location>
</feature>
<dbReference type="GO" id="GO:0003723">
    <property type="term" value="F:RNA binding"/>
    <property type="evidence" value="ECO:0007669"/>
    <property type="project" value="InterPro"/>
</dbReference>
<evidence type="ECO:0000256" key="1">
    <source>
        <dbReference type="PIRSR" id="PIRSR606225-1"/>
    </source>
</evidence>
<gene>
    <name evidence="4" type="ORF">DAPK24_044880</name>
</gene>
<dbReference type="GO" id="GO:0009982">
    <property type="term" value="F:pseudouridine synthase activity"/>
    <property type="evidence" value="ECO:0007669"/>
    <property type="project" value="InterPro"/>
</dbReference>
<sequence>MDKIQPNYIISGRIRTVDPYFQTITTTVKARWSKRTVLDVFSSEFRSFTPAEYKKRLENEEIIVIHPIKLSKKEKRSMKEGSAKENKKIIKYPEIMDHKLIGNDVIQRIEHIHERSIFGVEKDNLEVVFEDDNILVVNKPSGIPIHPVQNYYYNSLVKILENEGWPNEKPRIGELILRPCYRLDKLTSGVCILAKNTETARKIQMDIQNRDVEKVYLARVKGKFPEGKTRCDHDIIILDTKKGKVDGITRKPAETIFELVSYNKELDQSIIRCFPKTGRTHQIRIHLRNLQHPIMNDPLYGNGKLMELKDGADYKEISEDYFDIISKQAEDNRVEAESNEICQTCDAKLYKQQKPEDMVMYLHAYKYKLNHVDGWEFETKLPDWCSI</sequence>
<comment type="catalytic activity">
    <reaction evidence="2">
        <text>a uridine in RNA = a pseudouridine in RNA</text>
        <dbReference type="Rhea" id="RHEA:48348"/>
        <dbReference type="Rhea" id="RHEA-COMP:12068"/>
        <dbReference type="Rhea" id="RHEA-COMP:12069"/>
        <dbReference type="ChEBI" id="CHEBI:65314"/>
        <dbReference type="ChEBI" id="CHEBI:65315"/>
    </reaction>
</comment>
<dbReference type="InterPro" id="IPR006145">
    <property type="entry name" value="PsdUridine_synth_RsuA/RluA"/>
</dbReference>
<name>A0AAV5R8L3_PICKL</name>
<dbReference type="NCBIfam" id="TIGR00005">
    <property type="entry name" value="rluA_subfam"/>
    <property type="match status" value="1"/>
</dbReference>
<organism evidence="4 5">
    <name type="scientific">Pichia kluyveri</name>
    <name type="common">Yeast</name>
    <dbReference type="NCBI Taxonomy" id="36015"/>
    <lineage>
        <taxon>Eukaryota</taxon>
        <taxon>Fungi</taxon>
        <taxon>Dikarya</taxon>
        <taxon>Ascomycota</taxon>
        <taxon>Saccharomycotina</taxon>
        <taxon>Pichiomycetes</taxon>
        <taxon>Pichiales</taxon>
        <taxon>Pichiaceae</taxon>
        <taxon>Pichia</taxon>
    </lineage>
</organism>
<keyword evidence="2" id="KW-0413">Isomerase</keyword>
<evidence type="ECO:0000313" key="4">
    <source>
        <dbReference type="EMBL" id="GMM47890.1"/>
    </source>
</evidence>